<evidence type="ECO:0000313" key="1">
    <source>
        <dbReference type="EMBL" id="KAL2518983.1"/>
    </source>
</evidence>
<dbReference type="AlphaFoldDB" id="A0ABD1U1W4"/>
<accession>A0ABD1U1W4</accession>
<reference evidence="2" key="1">
    <citation type="submission" date="2024-07" db="EMBL/GenBank/DDBJ databases">
        <title>Two chromosome-level genome assemblies of Korean endemic species Abeliophyllum distichum and Forsythia ovata (Oleaceae).</title>
        <authorList>
            <person name="Jang H."/>
        </authorList>
    </citation>
    <scope>NUCLEOTIDE SEQUENCE [LARGE SCALE GENOMIC DNA]</scope>
</reference>
<name>A0ABD1U1W4_9LAMI</name>
<dbReference type="Proteomes" id="UP001604336">
    <property type="component" value="Unassembled WGS sequence"/>
</dbReference>
<sequence>MIEESLDKLMNKQWNEYHCKLHKDFKNVGGIEDIGRAKRSKPNSVAEQVDWNFLCDHFGSDALKNQICNQVLGKRFGCSELHKSLSRKMRLDDDHAASLENATLRTRVKDIEDQLKNWIDVLSRIPRDILLPVQNDTSQALDSNGDL</sequence>
<gene>
    <name evidence="1" type="ORF">Adt_15230</name>
</gene>
<organism evidence="1 2">
    <name type="scientific">Abeliophyllum distichum</name>
    <dbReference type="NCBI Taxonomy" id="126358"/>
    <lineage>
        <taxon>Eukaryota</taxon>
        <taxon>Viridiplantae</taxon>
        <taxon>Streptophyta</taxon>
        <taxon>Embryophyta</taxon>
        <taxon>Tracheophyta</taxon>
        <taxon>Spermatophyta</taxon>
        <taxon>Magnoliopsida</taxon>
        <taxon>eudicotyledons</taxon>
        <taxon>Gunneridae</taxon>
        <taxon>Pentapetalae</taxon>
        <taxon>asterids</taxon>
        <taxon>lamiids</taxon>
        <taxon>Lamiales</taxon>
        <taxon>Oleaceae</taxon>
        <taxon>Forsythieae</taxon>
        <taxon>Abeliophyllum</taxon>
    </lineage>
</organism>
<comment type="caution">
    <text evidence="1">The sequence shown here is derived from an EMBL/GenBank/DDBJ whole genome shotgun (WGS) entry which is preliminary data.</text>
</comment>
<protein>
    <submittedName>
        <fullName evidence="1">Uncharacterized protein</fullName>
    </submittedName>
</protein>
<keyword evidence="2" id="KW-1185">Reference proteome</keyword>
<proteinExistence type="predicted"/>
<evidence type="ECO:0000313" key="2">
    <source>
        <dbReference type="Proteomes" id="UP001604336"/>
    </source>
</evidence>
<dbReference type="EMBL" id="JBFOLK010000004">
    <property type="protein sequence ID" value="KAL2518983.1"/>
    <property type="molecule type" value="Genomic_DNA"/>
</dbReference>